<organism evidence="1">
    <name type="scientific">uncultured bacterium</name>
    <name type="common">gcode 4</name>
    <dbReference type="NCBI Taxonomy" id="1234023"/>
    <lineage>
        <taxon>Bacteria</taxon>
        <taxon>environmental samples</taxon>
    </lineage>
</organism>
<name>K1ZIR0_9BACT</name>
<evidence type="ECO:0000313" key="1">
    <source>
        <dbReference type="EMBL" id="EKD44318.1"/>
    </source>
</evidence>
<protein>
    <submittedName>
        <fullName evidence="1">Uncharacterized protein</fullName>
    </submittedName>
</protein>
<comment type="caution">
    <text evidence="1">The sequence shown here is derived from an EMBL/GenBank/DDBJ whole genome shotgun (WGS) entry which is preliminary data.</text>
</comment>
<gene>
    <name evidence="1" type="ORF">ACD_71C00179G0013</name>
</gene>
<sequence>MNNWIYDIDKEVCSIKSYRHEYSLLFLLERANLQKQNKIKINYPLLITILEKETVCDALLLPLDGEALRKMFLCIVRELYHHFRKHKSKEEATVLINGSVFSVSMIKKSLVFECVYAKGLKITEGNQDTSDFVFRMWQTDFENTDKNFS</sequence>
<proteinExistence type="predicted"/>
<dbReference type="AlphaFoldDB" id="K1ZIR0"/>
<accession>K1ZIR0</accession>
<dbReference type="EMBL" id="AMFJ01028910">
    <property type="protein sequence ID" value="EKD44318.1"/>
    <property type="molecule type" value="Genomic_DNA"/>
</dbReference>
<reference evidence="1" key="1">
    <citation type="journal article" date="2012" name="Science">
        <title>Fermentation, hydrogen, and sulfur metabolism in multiple uncultivated bacterial phyla.</title>
        <authorList>
            <person name="Wrighton K.C."/>
            <person name="Thomas B.C."/>
            <person name="Sharon I."/>
            <person name="Miller C.S."/>
            <person name="Castelle C.J."/>
            <person name="VerBerkmoes N.C."/>
            <person name="Wilkins M.J."/>
            <person name="Hettich R.L."/>
            <person name="Lipton M.S."/>
            <person name="Williams K.H."/>
            <person name="Long P.E."/>
            <person name="Banfield J.F."/>
        </authorList>
    </citation>
    <scope>NUCLEOTIDE SEQUENCE [LARGE SCALE GENOMIC DNA]</scope>
</reference>